<keyword evidence="5" id="KW-1185">Reference proteome</keyword>
<dbReference type="SUPFAM" id="SSF53300">
    <property type="entry name" value="vWA-like"/>
    <property type="match status" value="1"/>
</dbReference>
<dbReference type="InterPro" id="IPR002035">
    <property type="entry name" value="VWF_A"/>
</dbReference>
<organism evidence="4 5">
    <name type="scientific">Adiantum capillus-veneris</name>
    <name type="common">Maidenhair fern</name>
    <dbReference type="NCBI Taxonomy" id="13818"/>
    <lineage>
        <taxon>Eukaryota</taxon>
        <taxon>Viridiplantae</taxon>
        <taxon>Streptophyta</taxon>
        <taxon>Embryophyta</taxon>
        <taxon>Tracheophyta</taxon>
        <taxon>Polypodiopsida</taxon>
        <taxon>Polypodiidae</taxon>
        <taxon>Polypodiales</taxon>
        <taxon>Pteridineae</taxon>
        <taxon>Pteridaceae</taxon>
        <taxon>Vittarioideae</taxon>
        <taxon>Adiantum</taxon>
    </lineage>
</organism>
<dbReference type="InterPro" id="IPR001841">
    <property type="entry name" value="Znf_RING"/>
</dbReference>
<dbReference type="InterPro" id="IPR036465">
    <property type="entry name" value="vWFA_dom_sf"/>
</dbReference>
<dbReference type="GO" id="GO:0016567">
    <property type="term" value="P:protein ubiquitination"/>
    <property type="evidence" value="ECO:0007669"/>
    <property type="project" value="TreeGrafter"/>
</dbReference>
<feature type="region of interest" description="Disordered" evidence="2">
    <location>
        <begin position="332"/>
        <end position="353"/>
    </location>
</feature>
<dbReference type="PANTHER" id="PTHR45751">
    <property type="entry name" value="COPINE FAMILY PROTEIN 1"/>
    <property type="match status" value="1"/>
</dbReference>
<evidence type="ECO:0000256" key="1">
    <source>
        <dbReference type="PROSITE-ProRule" id="PRU00175"/>
    </source>
</evidence>
<sequence length="409" mass="44769">KILKLDGYFRNLLPSLACRRVQVDNAVLENRTLNMGGASSKAAATRRATAREPSTSAVSHKYSFIGDNFRSIEEVTDALRGAGLESSNLIVGIDFTKSNEWTGRQSFNGQSLHTISNIRPNPYEQSIEILGRTMSAFDDDNLIPCFGFGDATTGDHSVFSFHANGQPCHGFEEVLTRYKEIVPHLHLSGPTSFAPIIKVGMDIVEQSGGQYHVLLIIADGQVTHSVNSGLSPQEQGTIDAIVEASGYALSIVLVGVGDGPWDTMKQFDDRIPHRMFDNFQFVNFTNLMTKNLPPPQKEAAFALAALMEIPSQYKAAIELGILNQKTGRETKGHVCQPPHGVPNRSSSVASGTMDERSIPDASDVCPVCLQEPKNMAFQCGHKTCRECASQLQRCPICRIQITTRLRLFG</sequence>
<keyword evidence="1" id="KW-0863">Zinc-finger</keyword>
<dbReference type="InterPro" id="IPR052079">
    <property type="entry name" value="E3_ligase/Copine_domain"/>
</dbReference>
<dbReference type="Gene3D" id="3.30.40.10">
    <property type="entry name" value="Zinc/RING finger domain, C3HC4 (zinc finger)"/>
    <property type="match status" value="1"/>
</dbReference>
<dbReference type="Pfam" id="PF07002">
    <property type="entry name" value="Copine"/>
    <property type="match status" value="1"/>
</dbReference>
<dbReference type="SUPFAM" id="SSF57850">
    <property type="entry name" value="RING/U-box"/>
    <property type="match status" value="1"/>
</dbReference>
<protein>
    <recommendedName>
        <fullName evidence="3">RING-type domain-containing protein</fullName>
    </recommendedName>
</protein>
<accession>A0A9D4VE23</accession>
<keyword evidence="1" id="KW-0479">Metal-binding</keyword>
<dbReference type="PROSITE" id="PS50089">
    <property type="entry name" value="ZF_RING_2"/>
    <property type="match status" value="1"/>
</dbReference>
<dbReference type="Pfam" id="PF13920">
    <property type="entry name" value="zf-C3HC4_3"/>
    <property type="match status" value="1"/>
</dbReference>
<feature type="non-terminal residue" evidence="4">
    <location>
        <position position="1"/>
    </location>
</feature>
<feature type="domain" description="RING-type" evidence="3">
    <location>
        <begin position="365"/>
        <end position="398"/>
    </location>
</feature>
<reference evidence="4" key="1">
    <citation type="submission" date="2021-01" db="EMBL/GenBank/DDBJ databases">
        <title>Adiantum capillus-veneris genome.</title>
        <authorList>
            <person name="Fang Y."/>
            <person name="Liao Q."/>
        </authorList>
    </citation>
    <scope>NUCLEOTIDE SEQUENCE</scope>
    <source>
        <strain evidence="4">H3</strain>
        <tissue evidence="4">Leaf</tissue>
    </source>
</reference>
<dbReference type="AlphaFoldDB" id="A0A9D4VE23"/>
<evidence type="ECO:0000256" key="2">
    <source>
        <dbReference type="SAM" id="MobiDB-lite"/>
    </source>
</evidence>
<evidence type="ECO:0000313" key="4">
    <source>
        <dbReference type="EMBL" id="KAI5083823.1"/>
    </source>
</evidence>
<keyword evidence="1" id="KW-0862">Zinc</keyword>
<dbReference type="InterPro" id="IPR010734">
    <property type="entry name" value="Copine_C"/>
</dbReference>
<dbReference type="Proteomes" id="UP000886520">
    <property type="component" value="Chromosome 3"/>
</dbReference>
<comment type="caution">
    <text evidence="4">The sequence shown here is derived from an EMBL/GenBank/DDBJ whole genome shotgun (WGS) entry which is preliminary data.</text>
</comment>
<dbReference type="InterPro" id="IPR013083">
    <property type="entry name" value="Znf_RING/FYVE/PHD"/>
</dbReference>
<dbReference type="SMART" id="SM00327">
    <property type="entry name" value="VWA"/>
    <property type="match status" value="1"/>
</dbReference>
<evidence type="ECO:0000313" key="5">
    <source>
        <dbReference type="Proteomes" id="UP000886520"/>
    </source>
</evidence>
<dbReference type="GO" id="GO:0004842">
    <property type="term" value="F:ubiquitin-protein transferase activity"/>
    <property type="evidence" value="ECO:0007669"/>
    <property type="project" value="TreeGrafter"/>
</dbReference>
<dbReference type="GO" id="GO:0008270">
    <property type="term" value="F:zinc ion binding"/>
    <property type="evidence" value="ECO:0007669"/>
    <property type="project" value="UniProtKB-KW"/>
</dbReference>
<name>A0A9D4VE23_ADICA</name>
<dbReference type="PANTHER" id="PTHR45751:SF11">
    <property type="entry name" value="COPINE FAMILY PROTEIN 2"/>
    <property type="match status" value="1"/>
</dbReference>
<gene>
    <name evidence="4" type="ORF">GOP47_0003566</name>
</gene>
<evidence type="ECO:0000259" key="3">
    <source>
        <dbReference type="PROSITE" id="PS50089"/>
    </source>
</evidence>
<dbReference type="SMART" id="SM00184">
    <property type="entry name" value="RING"/>
    <property type="match status" value="1"/>
</dbReference>
<dbReference type="OrthoDB" id="5855668at2759"/>
<dbReference type="EMBL" id="JABFUD020000002">
    <property type="protein sequence ID" value="KAI5083823.1"/>
    <property type="molecule type" value="Genomic_DNA"/>
</dbReference>
<dbReference type="GO" id="GO:0005634">
    <property type="term" value="C:nucleus"/>
    <property type="evidence" value="ECO:0007669"/>
    <property type="project" value="TreeGrafter"/>
</dbReference>
<proteinExistence type="predicted"/>